<dbReference type="PROSITE" id="PS50995">
    <property type="entry name" value="HTH_MARR_2"/>
    <property type="match status" value="1"/>
</dbReference>
<dbReference type="InterPro" id="IPR036390">
    <property type="entry name" value="WH_DNA-bd_sf"/>
</dbReference>
<name>I7JUY2_9LACO</name>
<dbReference type="InterPro" id="IPR000835">
    <property type="entry name" value="HTH_MarR-typ"/>
</dbReference>
<dbReference type="EMBL" id="CAKE01000010">
    <property type="protein sequence ID" value="CCI81881.1"/>
    <property type="molecule type" value="Genomic_DNA"/>
</dbReference>
<evidence type="ECO:0000313" key="5">
    <source>
        <dbReference type="EMBL" id="CCI81881.1"/>
    </source>
</evidence>
<sequence>MMADKVEKFSEVMDQFRSYIAFSKRFYGDEIKLSNVTPQQGRTLMYIQANPGIIQRELADNFHLRNASVTNMLKNLERDGYIERKQDEKSARIKRIYITDLGKQQVVEIEKKFDAILKKLSERVDEGLIDQLLPLLKELNKEVRK</sequence>
<dbReference type="GO" id="GO:0003677">
    <property type="term" value="F:DNA binding"/>
    <property type="evidence" value="ECO:0007669"/>
    <property type="project" value="UniProtKB-KW"/>
</dbReference>
<evidence type="ECO:0000256" key="2">
    <source>
        <dbReference type="ARBA" id="ARBA00023125"/>
    </source>
</evidence>
<dbReference type="InterPro" id="IPR036388">
    <property type="entry name" value="WH-like_DNA-bd_sf"/>
</dbReference>
<keyword evidence="6" id="KW-1185">Reference proteome</keyword>
<dbReference type="SUPFAM" id="SSF46785">
    <property type="entry name" value="Winged helix' DNA-binding domain"/>
    <property type="match status" value="1"/>
</dbReference>
<dbReference type="SMART" id="SM00347">
    <property type="entry name" value="HTH_MARR"/>
    <property type="match status" value="1"/>
</dbReference>
<dbReference type="PANTHER" id="PTHR42756">
    <property type="entry name" value="TRANSCRIPTIONAL REGULATOR, MARR"/>
    <property type="match status" value="1"/>
</dbReference>
<dbReference type="AlphaFoldDB" id="I7JUY2"/>
<comment type="caution">
    <text evidence="5">The sequence shown here is derived from an EMBL/GenBank/DDBJ whole genome shotgun (WGS) entry which is preliminary data.</text>
</comment>
<dbReference type="Gene3D" id="1.10.10.10">
    <property type="entry name" value="Winged helix-like DNA-binding domain superfamily/Winged helix DNA-binding domain"/>
    <property type="match status" value="1"/>
</dbReference>
<keyword evidence="2" id="KW-0238">DNA-binding</keyword>
<evidence type="ECO:0000256" key="1">
    <source>
        <dbReference type="ARBA" id="ARBA00023015"/>
    </source>
</evidence>
<dbReference type="GO" id="GO:0003700">
    <property type="term" value="F:DNA-binding transcription factor activity"/>
    <property type="evidence" value="ECO:0007669"/>
    <property type="project" value="InterPro"/>
</dbReference>
<dbReference type="Proteomes" id="UP000009320">
    <property type="component" value="Unassembled WGS sequence"/>
</dbReference>
<gene>
    <name evidence="5" type="ORF">BN55_00830</name>
</gene>
<reference evidence="5 6" key="1">
    <citation type="submission" date="2012-06" db="EMBL/GenBank/DDBJ databases">
        <title>Draft Genome Sequence of Lactobacillus hominis Strain CRBIP 24.179T, isolated from human intestine.</title>
        <authorList>
            <person name="Cousin S."/>
            <person name="Ma L."/>
            <person name="Bizet C."/>
            <person name="Loux V."/>
            <person name="Bouchier C."/>
            <person name="Clermont D."/>
            <person name="Creno S."/>
        </authorList>
    </citation>
    <scope>NUCLEOTIDE SEQUENCE [LARGE SCALE GENOMIC DNA]</scope>
    <source>
        <strain evidence="6">CRBIP 24.179T</strain>
    </source>
</reference>
<accession>I7JUY2</accession>
<dbReference type="eggNOG" id="COG1846">
    <property type="taxonomic scope" value="Bacteria"/>
</dbReference>
<feature type="domain" description="HTH marR-type" evidence="4">
    <location>
        <begin position="1"/>
        <end position="141"/>
    </location>
</feature>
<evidence type="ECO:0000259" key="4">
    <source>
        <dbReference type="PROSITE" id="PS50995"/>
    </source>
</evidence>
<organism evidence="5 6">
    <name type="scientific">Lactobacillus hominis DSM 23910 = CRBIP 24.179</name>
    <dbReference type="NCBI Taxonomy" id="1423758"/>
    <lineage>
        <taxon>Bacteria</taxon>
        <taxon>Bacillati</taxon>
        <taxon>Bacillota</taxon>
        <taxon>Bacilli</taxon>
        <taxon>Lactobacillales</taxon>
        <taxon>Lactobacillaceae</taxon>
        <taxon>Lactobacillus</taxon>
    </lineage>
</organism>
<proteinExistence type="predicted"/>
<protein>
    <submittedName>
        <fullName evidence="5">Transcriptional regulator</fullName>
    </submittedName>
</protein>
<evidence type="ECO:0000256" key="3">
    <source>
        <dbReference type="ARBA" id="ARBA00023163"/>
    </source>
</evidence>
<keyword evidence="3" id="KW-0804">Transcription</keyword>
<keyword evidence="1" id="KW-0805">Transcription regulation</keyword>
<dbReference type="PATRIC" id="fig|1423758.3.peg.923"/>
<evidence type="ECO:0000313" key="6">
    <source>
        <dbReference type="Proteomes" id="UP000009320"/>
    </source>
</evidence>
<dbReference type="Pfam" id="PF01047">
    <property type="entry name" value="MarR"/>
    <property type="match status" value="1"/>
</dbReference>
<dbReference type="PANTHER" id="PTHR42756:SF1">
    <property type="entry name" value="TRANSCRIPTIONAL REPRESSOR OF EMRAB OPERON"/>
    <property type="match status" value="1"/>
</dbReference>
<dbReference type="STRING" id="1423758.FC41_GL000914"/>